<evidence type="ECO:0000313" key="7">
    <source>
        <dbReference type="Proteomes" id="UP000029120"/>
    </source>
</evidence>
<evidence type="ECO:0000313" key="6">
    <source>
        <dbReference type="EMBL" id="KFK39622.1"/>
    </source>
</evidence>
<dbReference type="GO" id="GO:0006897">
    <property type="term" value="P:endocytosis"/>
    <property type="evidence" value="ECO:0007669"/>
    <property type="project" value="TreeGrafter"/>
</dbReference>
<protein>
    <recommendedName>
        <fullName evidence="5">ENTH domain-containing protein</fullName>
    </recommendedName>
</protein>
<evidence type="ECO:0000256" key="4">
    <source>
        <dbReference type="ARBA" id="ARBA00023329"/>
    </source>
</evidence>
<dbReference type="GO" id="GO:0005768">
    <property type="term" value="C:endosome"/>
    <property type="evidence" value="ECO:0007669"/>
    <property type="project" value="TreeGrafter"/>
</dbReference>
<dbReference type="PANTHER" id="PTHR12276">
    <property type="entry name" value="EPSIN/ENT-RELATED"/>
    <property type="match status" value="1"/>
</dbReference>
<dbReference type="GO" id="GO:0005543">
    <property type="term" value="F:phospholipid binding"/>
    <property type="evidence" value="ECO:0007669"/>
    <property type="project" value="TreeGrafter"/>
</dbReference>
<organism evidence="6 7">
    <name type="scientific">Arabis alpina</name>
    <name type="common">Alpine rock-cress</name>
    <dbReference type="NCBI Taxonomy" id="50452"/>
    <lineage>
        <taxon>Eukaryota</taxon>
        <taxon>Viridiplantae</taxon>
        <taxon>Streptophyta</taxon>
        <taxon>Embryophyta</taxon>
        <taxon>Tracheophyta</taxon>
        <taxon>Spermatophyta</taxon>
        <taxon>Magnoliopsida</taxon>
        <taxon>eudicotyledons</taxon>
        <taxon>Gunneridae</taxon>
        <taxon>Pentapetalae</taxon>
        <taxon>rosids</taxon>
        <taxon>malvids</taxon>
        <taxon>Brassicales</taxon>
        <taxon>Brassicaceae</taxon>
        <taxon>Arabideae</taxon>
        <taxon>Arabis</taxon>
    </lineage>
</organism>
<evidence type="ECO:0000256" key="3">
    <source>
        <dbReference type="ARBA" id="ARBA00023034"/>
    </source>
</evidence>
<accession>A0A087HBX0</accession>
<evidence type="ECO:0000259" key="5">
    <source>
        <dbReference type="PROSITE" id="PS50942"/>
    </source>
</evidence>
<keyword evidence="3" id="KW-0333">Golgi apparatus</keyword>
<dbReference type="CDD" id="cd03571">
    <property type="entry name" value="ENTH"/>
    <property type="match status" value="1"/>
</dbReference>
<dbReference type="EMBL" id="CM002871">
    <property type="protein sequence ID" value="KFK39622.1"/>
    <property type="molecule type" value="Genomic_DNA"/>
</dbReference>
<dbReference type="PANTHER" id="PTHR12276:SF95">
    <property type="entry name" value="ENTH_VHS FAMILY PROTEIN"/>
    <property type="match status" value="1"/>
</dbReference>
<comment type="subcellular location">
    <subcellularLocation>
        <location evidence="1">Cytoplasmic vesicle</location>
        <location evidence="1">Clathrin-coated vesicle</location>
    </subcellularLocation>
    <subcellularLocation>
        <location evidence="2">Golgi apparatus</location>
    </subcellularLocation>
</comment>
<dbReference type="Proteomes" id="UP000029120">
    <property type="component" value="Chromosome 3"/>
</dbReference>
<dbReference type="SUPFAM" id="SSF48464">
    <property type="entry name" value="ENTH/VHS domain"/>
    <property type="match status" value="1"/>
</dbReference>
<dbReference type="GO" id="GO:0005794">
    <property type="term" value="C:Golgi apparatus"/>
    <property type="evidence" value="ECO:0007669"/>
    <property type="project" value="UniProtKB-SubCell"/>
</dbReference>
<dbReference type="GO" id="GO:0030125">
    <property type="term" value="C:clathrin vesicle coat"/>
    <property type="evidence" value="ECO:0007669"/>
    <property type="project" value="TreeGrafter"/>
</dbReference>
<sequence length="134" mass="15692">MGTLWFGEIKKQASLFIQDKYNVARLVLTDVTEAELLVEEATNDEPSSPDAKTMTKIAEASFDTVDYWRIVDVLHRKIIWKEEGEMKKWRQAYKAMVLLEFLLTHGPIHLPHDFLYDLDHIRFLSTFQYVDDNG</sequence>
<dbReference type="PROSITE" id="PS50942">
    <property type="entry name" value="ENTH"/>
    <property type="match status" value="1"/>
</dbReference>
<evidence type="ECO:0000256" key="1">
    <source>
        <dbReference type="ARBA" id="ARBA00004132"/>
    </source>
</evidence>
<dbReference type="Gramene" id="KFK39622">
    <property type="protein sequence ID" value="KFK39622"/>
    <property type="gene ID" value="AALP_AA3G267800"/>
</dbReference>
<dbReference type="InterPro" id="IPR013809">
    <property type="entry name" value="ENTH"/>
</dbReference>
<dbReference type="OMA" id="QHCREGL"/>
<keyword evidence="7" id="KW-1185">Reference proteome</keyword>
<dbReference type="OrthoDB" id="4033880at2759"/>
<proteinExistence type="predicted"/>
<dbReference type="GO" id="GO:0030276">
    <property type="term" value="F:clathrin binding"/>
    <property type="evidence" value="ECO:0007669"/>
    <property type="project" value="TreeGrafter"/>
</dbReference>
<evidence type="ECO:0000256" key="2">
    <source>
        <dbReference type="ARBA" id="ARBA00004555"/>
    </source>
</evidence>
<dbReference type="GO" id="GO:0005886">
    <property type="term" value="C:plasma membrane"/>
    <property type="evidence" value="ECO:0007669"/>
    <property type="project" value="TreeGrafter"/>
</dbReference>
<feature type="domain" description="ENTH" evidence="5">
    <location>
        <begin position="26"/>
        <end position="134"/>
    </location>
</feature>
<dbReference type="AlphaFoldDB" id="A0A087HBX0"/>
<name>A0A087HBX0_ARAAL</name>
<dbReference type="Pfam" id="PF01417">
    <property type="entry name" value="ENTH"/>
    <property type="match status" value="1"/>
</dbReference>
<keyword evidence="4" id="KW-0968">Cytoplasmic vesicle</keyword>
<dbReference type="SMART" id="SM00273">
    <property type="entry name" value="ENTH"/>
    <property type="match status" value="1"/>
</dbReference>
<dbReference type="InterPro" id="IPR008942">
    <property type="entry name" value="ENTH_VHS"/>
</dbReference>
<gene>
    <name evidence="6" type="ordered locus">AALP_Aa3g267800</name>
</gene>
<dbReference type="Gene3D" id="1.25.40.90">
    <property type="match status" value="1"/>
</dbReference>
<dbReference type="eggNOG" id="KOG2056">
    <property type="taxonomic scope" value="Eukaryota"/>
</dbReference>
<reference evidence="7" key="1">
    <citation type="journal article" date="2015" name="Nat. Plants">
        <title>Genome expansion of Arabis alpina linked with retrotransposition and reduced symmetric DNA methylation.</title>
        <authorList>
            <person name="Willing E.M."/>
            <person name="Rawat V."/>
            <person name="Mandakova T."/>
            <person name="Maumus F."/>
            <person name="James G.V."/>
            <person name="Nordstroem K.J."/>
            <person name="Becker C."/>
            <person name="Warthmann N."/>
            <person name="Chica C."/>
            <person name="Szarzynska B."/>
            <person name="Zytnicki M."/>
            <person name="Albani M.C."/>
            <person name="Kiefer C."/>
            <person name="Bergonzi S."/>
            <person name="Castaings L."/>
            <person name="Mateos J.L."/>
            <person name="Berns M.C."/>
            <person name="Bujdoso N."/>
            <person name="Piofczyk T."/>
            <person name="de Lorenzo L."/>
            <person name="Barrero-Sicilia C."/>
            <person name="Mateos I."/>
            <person name="Piednoel M."/>
            <person name="Hagmann J."/>
            <person name="Chen-Min-Tao R."/>
            <person name="Iglesias-Fernandez R."/>
            <person name="Schuster S.C."/>
            <person name="Alonso-Blanco C."/>
            <person name="Roudier F."/>
            <person name="Carbonero P."/>
            <person name="Paz-Ares J."/>
            <person name="Davis S.J."/>
            <person name="Pecinka A."/>
            <person name="Quesneville H."/>
            <person name="Colot V."/>
            <person name="Lysak M.A."/>
            <person name="Weigel D."/>
            <person name="Coupland G."/>
            <person name="Schneeberger K."/>
        </authorList>
    </citation>
    <scope>NUCLEOTIDE SEQUENCE [LARGE SCALE GENOMIC DNA]</scope>
    <source>
        <strain evidence="7">cv. Pajares</strain>
    </source>
</reference>